<name>A0A0D9ZB43_9ORYZ</name>
<evidence type="ECO:0000313" key="1">
    <source>
        <dbReference type="EnsemblPlants" id="OGLUM03G28350.1"/>
    </source>
</evidence>
<sequence length="153" mass="16385">MQQQCQAVGQPEQQRCQLQINVGLDLMLELLCLSVASLSPSDFLRRASLLLIRPPRLSSSSRRGAEWGGQGKVALEAAQRRIDDGSVLVFVASPPPCPPSLTARRAQVWAPPANLTSNPWPKLATRGDCADGGCGNEYSSFGVEAEHHGGPLL</sequence>
<reference evidence="1" key="1">
    <citation type="submission" date="2015-04" db="UniProtKB">
        <authorList>
            <consortium name="EnsemblPlants"/>
        </authorList>
    </citation>
    <scope>IDENTIFICATION</scope>
</reference>
<keyword evidence="2" id="KW-1185">Reference proteome</keyword>
<dbReference type="Gramene" id="OGLUM03G28350.1">
    <property type="protein sequence ID" value="OGLUM03G28350.1"/>
    <property type="gene ID" value="OGLUM03G28350"/>
</dbReference>
<proteinExistence type="predicted"/>
<dbReference type="STRING" id="40148.A0A0D9ZB43"/>
<dbReference type="HOGENOM" id="CLU_1716093_0_0_1"/>
<protein>
    <submittedName>
        <fullName evidence="1">Uncharacterized protein</fullName>
    </submittedName>
</protein>
<accession>A0A0D9ZB43</accession>
<dbReference type="EnsemblPlants" id="OGLUM03G28350.1">
    <property type="protein sequence ID" value="OGLUM03G28350.1"/>
    <property type="gene ID" value="OGLUM03G28350"/>
</dbReference>
<organism evidence="1">
    <name type="scientific">Oryza glumipatula</name>
    <dbReference type="NCBI Taxonomy" id="40148"/>
    <lineage>
        <taxon>Eukaryota</taxon>
        <taxon>Viridiplantae</taxon>
        <taxon>Streptophyta</taxon>
        <taxon>Embryophyta</taxon>
        <taxon>Tracheophyta</taxon>
        <taxon>Spermatophyta</taxon>
        <taxon>Magnoliopsida</taxon>
        <taxon>Liliopsida</taxon>
        <taxon>Poales</taxon>
        <taxon>Poaceae</taxon>
        <taxon>BOP clade</taxon>
        <taxon>Oryzoideae</taxon>
        <taxon>Oryzeae</taxon>
        <taxon>Oryzinae</taxon>
        <taxon>Oryza</taxon>
    </lineage>
</organism>
<reference evidence="1" key="2">
    <citation type="submission" date="2018-05" db="EMBL/GenBank/DDBJ databases">
        <title>OgluRS3 (Oryza glumaepatula Reference Sequence Version 3).</title>
        <authorList>
            <person name="Zhang J."/>
            <person name="Kudrna D."/>
            <person name="Lee S."/>
            <person name="Talag J."/>
            <person name="Welchert J."/>
            <person name="Wing R.A."/>
        </authorList>
    </citation>
    <scope>NUCLEOTIDE SEQUENCE [LARGE SCALE GENOMIC DNA]</scope>
</reference>
<dbReference type="Proteomes" id="UP000026961">
    <property type="component" value="Chromosome 3"/>
</dbReference>
<evidence type="ECO:0000313" key="2">
    <source>
        <dbReference type="Proteomes" id="UP000026961"/>
    </source>
</evidence>
<dbReference type="AlphaFoldDB" id="A0A0D9ZB43"/>